<dbReference type="InterPro" id="IPR013783">
    <property type="entry name" value="Ig-like_fold"/>
</dbReference>
<comment type="caution">
    <text evidence="4">The sequence shown here is derived from an EMBL/GenBank/DDBJ whole genome shotgun (WGS) entry which is preliminary data.</text>
</comment>
<dbReference type="InterPro" id="IPR008929">
    <property type="entry name" value="Chondroitin_lyas"/>
</dbReference>
<proteinExistence type="predicted"/>
<dbReference type="Gene3D" id="2.60.40.10">
    <property type="entry name" value="Immunoglobulins"/>
    <property type="match status" value="3"/>
</dbReference>
<keyword evidence="2" id="KW-0677">Repeat</keyword>
<protein>
    <submittedName>
        <fullName evidence="4">DUF4962 domain-containing protein</fullName>
    </submittedName>
</protein>
<evidence type="ECO:0000313" key="4">
    <source>
        <dbReference type="EMBL" id="NBC67380.1"/>
    </source>
</evidence>
<dbReference type="Pfam" id="PF16332">
    <property type="entry name" value="DUF4962"/>
    <property type="match status" value="1"/>
</dbReference>
<dbReference type="Gene3D" id="2.70.98.70">
    <property type="match status" value="1"/>
</dbReference>
<dbReference type="OrthoDB" id="9772435at2"/>
<dbReference type="PANTHER" id="PTHR46708:SF2">
    <property type="entry name" value="FIBRONECTIN TYPE-III DOMAIN-CONTAINING PROTEIN"/>
    <property type="match status" value="1"/>
</dbReference>
<dbReference type="SUPFAM" id="SSF48230">
    <property type="entry name" value="Chondroitin AC/alginate lyase"/>
    <property type="match status" value="1"/>
</dbReference>
<evidence type="ECO:0000256" key="2">
    <source>
        <dbReference type="ARBA" id="ARBA00022737"/>
    </source>
</evidence>
<dbReference type="Gene3D" id="1.50.10.100">
    <property type="entry name" value="Chondroitin AC/alginate lyase"/>
    <property type="match status" value="1"/>
</dbReference>
<dbReference type="Gene3D" id="2.60.120.260">
    <property type="entry name" value="Galactose-binding domain-like"/>
    <property type="match status" value="1"/>
</dbReference>
<evidence type="ECO:0000256" key="1">
    <source>
        <dbReference type="ARBA" id="ARBA00004196"/>
    </source>
</evidence>
<accession>A0A7X5BYP7</accession>
<dbReference type="InterPro" id="IPR012480">
    <property type="entry name" value="Hepar_II_III_C"/>
</dbReference>
<dbReference type="CDD" id="cd00063">
    <property type="entry name" value="FN3"/>
    <property type="match status" value="2"/>
</dbReference>
<gene>
    <name evidence="4" type="ORF">GT003_00040</name>
</gene>
<reference evidence="4 5" key="1">
    <citation type="submission" date="2020-01" db="EMBL/GenBank/DDBJ databases">
        <title>Paenibacillus soybeanensis sp. nov. isolated from the nodules of soybean (Glycine max(L.) Merr).</title>
        <authorList>
            <person name="Wang H."/>
        </authorList>
    </citation>
    <scope>NUCLEOTIDE SEQUENCE [LARGE SCALE GENOMIC DNA]</scope>
    <source>
        <strain evidence="4 5">DSM 23054</strain>
    </source>
</reference>
<dbReference type="Pfam" id="PF00041">
    <property type="entry name" value="fn3"/>
    <property type="match status" value="2"/>
</dbReference>
<dbReference type="PANTHER" id="PTHR46708">
    <property type="entry name" value="TENASCIN"/>
    <property type="match status" value="1"/>
</dbReference>
<evidence type="ECO:0000313" key="5">
    <source>
        <dbReference type="Proteomes" id="UP000558113"/>
    </source>
</evidence>
<dbReference type="Pfam" id="PF07940">
    <property type="entry name" value="Hepar_II_III_C"/>
    <property type="match status" value="1"/>
</dbReference>
<evidence type="ECO:0000259" key="3">
    <source>
        <dbReference type="PROSITE" id="PS50853"/>
    </source>
</evidence>
<dbReference type="InterPro" id="IPR032518">
    <property type="entry name" value="HepII_N"/>
</dbReference>
<dbReference type="InterPro" id="IPR036116">
    <property type="entry name" value="FN3_sf"/>
</dbReference>
<feature type="domain" description="Fibronectin type-III" evidence="3">
    <location>
        <begin position="1264"/>
        <end position="1352"/>
    </location>
</feature>
<dbReference type="PROSITE" id="PS50853">
    <property type="entry name" value="FN3"/>
    <property type="match status" value="2"/>
</dbReference>
<dbReference type="SUPFAM" id="SSF49785">
    <property type="entry name" value="Galactose-binding domain-like"/>
    <property type="match status" value="1"/>
</dbReference>
<sequence>MRTVGETKTNLRKSFIWFMAAALAFGCFGGFARTPEANAAVPAWPAASATGYNMPFGPKDGLVTTQNPPDFHWPWISNADKYQLQAGRAADLSAVVYDEDELTNNFYNFSHALDAGTWYWRVRYHAAGAAAPDDWSTWSDVRKFRIDGDNDVAFPVPSVDDLLGEIGSGHPRIWTTADTLADFRSLKTTTGKTLYEKKLASVTAALNEPLPAEPVFPYPPSHPRDTEYEAAQTALRQASDKAVDKMADAAFLYLVTGNADYAAEAKRRLNGIAQWNINGSTSYAQNDQVHRYIALRSAMAYDWLCGYSLFTEGEKEDVRDMIVARTATMYDDLVTAHPLRKTPFDSHGWTNFGYVGLIAIALLHDAPEAEDWFRGTVPDYINFMPPWGGEDGGWSQGTGYWQYSSLFGKEFTDVLNSASRFNLYDKAYSRNEGLYPLYMFPHGSPGGVFGDGSEDSPSHYSVSILNRLAQMYQDPRLKWESEAIGSEPGEELFNYFYGDADLSAMPPVDLPDGRWFQDIGEVAMHSELYDPDRVSLYFKSSPYGSYNHTHADQNSFVVKAFGESLAVEAGFFDSYTSAHMTNYGRQTFASNAITLDVKKGQPTNDIDADGKILGFVTHPDFDATSGDASAAYAGMLSRADRKIIYVRPSTFVVVDQLASNKPGGSNFEWWLHADDELDVDVPNAEATILKGNAGLKVKLLTPGGLTAVTEDKFLDRNGIEQKPTGSFAGREQKHAAFVTPKASQATIVSTMQAYERSEGAPEEATVENNGTYLKLSFADGSVVYVRTGTSGVVSAGNVSFEGAAVAFKGDTVLLVDGKSVSKDGIALIASSETATVVYGEDRLSVSSQADTQVAVHAPGLTRLRDQDSGSDIPQGGTAAEEMALQGVHWTTSGDTLNVQVEHGQRAFKLNDAPMPEPMAPVALNVDIDGVPGTVELERHSDTEGNPVAWGKLDNEPGLYQVLEAPAGFLFTSHGKTDSVFLEADARILLRGAAGLVKLKKIGADAPTPTLTWDDPDEKRETTPIVWKEAEAYSAKGDPSFTVYRNRPFLSGGAGVGTWVDVGSWGKWQLNVPNPGTYDLVVKYVSGWDMPAGQQSARLAMIGESPYYFETETTVDYGTLPEYWKAARVRTGKVLEPGPIDITLWNARGPMNVDWIGLIEVKDDEVIPTIPGNVALTNVTDHSVDVSWSASTDDVAVAQYAIYANGVQQQLVPASGALTATVSGLSTGQTYAITVRAVDSSGNRSKASAAATATLPDLTAPGWDAADALRIDHLFPAIAKLKWDEAEDNSGHVTSYKLYRSDQPGVAVEVAGTSYDVTGLTPGASYTFKVEAKDAAGNESTDGPTIPLTMPTTGTAGEYYETFDSWTTAANGNGWTFTRNFGTVVEPVTSPITPGNALRVLDNYEDPANEWAVSPIVQKATTALTGKVTFETTFIAKKVGYFELILGGSGTDLIRLTGGSDKKFGYWIKDGGTNKLVKLPNATAEIPANQWMTLRFDADMDAKRYDITLQSDYFKTLTTDADFPGTLDKMTGTYRIEGLKFYDDNESVANLSSFVFRPSRYTGEYLFDYATMFKTP</sequence>
<dbReference type="GO" id="GO:0030313">
    <property type="term" value="C:cell envelope"/>
    <property type="evidence" value="ECO:0007669"/>
    <property type="project" value="UniProtKB-SubCell"/>
</dbReference>
<feature type="domain" description="Fibronectin type-III" evidence="3">
    <location>
        <begin position="1169"/>
        <end position="1257"/>
    </location>
</feature>
<dbReference type="PROSITE" id="PS51257">
    <property type="entry name" value="PROKAR_LIPOPROTEIN"/>
    <property type="match status" value="1"/>
</dbReference>
<dbReference type="SMART" id="SM00060">
    <property type="entry name" value="FN3"/>
    <property type="match status" value="2"/>
</dbReference>
<dbReference type="InterPro" id="IPR050991">
    <property type="entry name" value="ECM_Regulatory_Proteins"/>
</dbReference>
<dbReference type="InterPro" id="IPR008979">
    <property type="entry name" value="Galactose-bd-like_sf"/>
</dbReference>
<dbReference type="EMBL" id="JAAAMU010000001">
    <property type="protein sequence ID" value="NBC67380.1"/>
    <property type="molecule type" value="Genomic_DNA"/>
</dbReference>
<dbReference type="SUPFAM" id="SSF49265">
    <property type="entry name" value="Fibronectin type III"/>
    <property type="match status" value="1"/>
</dbReference>
<keyword evidence="5" id="KW-1185">Reference proteome</keyword>
<dbReference type="GO" id="GO:0016829">
    <property type="term" value="F:lyase activity"/>
    <property type="evidence" value="ECO:0007669"/>
    <property type="project" value="InterPro"/>
</dbReference>
<dbReference type="RefSeq" id="WP_161693127.1">
    <property type="nucleotide sequence ID" value="NZ_JAAAMU010000001.1"/>
</dbReference>
<dbReference type="InterPro" id="IPR003961">
    <property type="entry name" value="FN3_dom"/>
</dbReference>
<name>A0A7X5BYP7_9BACL</name>
<comment type="subcellular location">
    <subcellularLocation>
        <location evidence="1">Cell envelope</location>
    </subcellularLocation>
</comment>
<organism evidence="4 5">
    <name type="scientific">Paenibacillus sacheonensis</name>
    <dbReference type="NCBI Taxonomy" id="742054"/>
    <lineage>
        <taxon>Bacteria</taxon>
        <taxon>Bacillati</taxon>
        <taxon>Bacillota</taxon>
        <taxon>Bacilli</taxon>
        <taxon>Bacillales</taxon>
        <taxon>Paenibacillaceae</taxon>
        <taxon>Paenibacillus</taxon>
    </lineage>
</organism>
<dbReference type="Proteomes" id="UP000558113">
    <property type="component" value="Unassembled WGS sequence"/>
</dbReference>